<sequence length="270" mass="31701">MSFIQSIYNLFKKTPPTPPQKSPLLIFGRQLNDWDGFLFDNVLPFANETIPNTKLKISDLIFLWVISRFGQDFHSYPTHLSKNYGITNPLEQVQSLINLGLVDNDFAVTELGRKTIDKNREYIELHKSGWTTPEEKKYNKESNRLFMEKQAEWLLEIGLTDEGNKILTNLEVDTKRDECFEIFQKGEMLGKSKNYKESNLILLPLLENNSVDFHAPLYERIAKNYRGLKKYQNEIDICQKFLNDYQPLYEGNMWVDVFTKRIKFATSHIK</sequence>
<organism evidence="1 2">
    <name type="scientific">Streptococcus suis</name>
    <dbReference type="NCBI Taxonomy" id="1307"/>
    <lineage>
        <taxon>Bacteria</taxon>
        <taxon>Bacillati</taxon>
        <taxon>Bacillota</taxon>
        <taxon>Bacilli</taxon>
        <taxon>Lactobacillales</taxon>
        <taxon>Streptococcaceae</taxon>
        <taxon>Streptococcus</taxon>
    </lineage>
</organism>
<protein>
    <submittedName>
        <fullName evidence="1">Uncharacterized protein</fullName>
    </submittedName>
</protein>
<dbReference type="RefSeq" id="WP_044673605.1">
    <property type="nucleotide sequence ID" value="NZ_CEDG01000011.1"/>
</dbReference>
<gene>
    <name evidence="1" type="ORF">ERS132452_00629</name>
</gene>
<dbReference type="Proteomes" id="UP000071765">
    <property type="component" value="Unassembled WGS sequence"/>
</dbReference>
<dbReference type="AlphaFoldDB" id="A0A116MXD7"/>
<evidence type="ECO:0000313" key="2">
    <source>
        <dbReference type="Proteomes" id="UP000071765"/>
    </source>
</evidence>
<proteinExistence type="predicted"/>
<reference evidence="1 2" key="1">
    <citation type="submission" date="2016-02" db="EMBL/GenBank/DDBJ databases">
        <authorList>
            <consortium name="Pathogen Informatics"/>
        </authorList>
    </citation>
    <scope>NUCLEOTIDE SEQUENCE [LARGE SCALE GENOMIC DNA]</scope>
    <source>
        <strain evidence="1 2">LSS90</strain>
    </source>
</reference>
<evidence type="ECO:0000313" key="1">
    <source>
        <dbReference type="EMBL" id="CYV70879.1"/>
    </source>
</evidence>
<accession>A0A116MXD7</accession>
<name>A0A116MXD7_STRSU</name>
<dbReference type="EMBL" id="FIIN01000003">
    <property type="protein sequence ID" value="CYV70879.1"/>
    <property type="molecule type" value="Genomic_DNA"/>
</dbReference>